<dbReference type="AlphaFoldDB" id="A0A9D4BUD6"/>
<proteinExistence type="predicted"/>
<keyword evidence="3" id="KW-1185">Reference proteome</keyword>
<reference evidence="2" key="2">
    <citation type="submission" date="2020-11" db="EMBL/GenBank/DDBJ databases">
        <authorList>
            <person name="McCartney M.A."/>
            <person name="Auch B."/>
            <person name="Kono T."/>
            <person name="Mallez S."/>
            <person name="Becker A."/>
            <person name="Gohl D.M."/>
            <person name="Silverstein K.A.T."/>
            <person name="Koren S."/>
            <person name="Bechman K.B."/>
            <person name="Herman A."/>
            <person name="Abrahante J.E."/>
            <person name="Garbe J."/>
        </authorList>
    </citation>
    <scope>NUCLEOTIDE SEQUENCE</scope>
    <source>
        <strain evidence="2">Duluth1</strain>
        <tissue evidence="2">Whole animal</tissue>
    </source>
</reference>
<dbReference type="Proteomes" id="UP000828390">
    <property type="component" value="Unassembled WGS sequence"/>
</dbReference>
<evidence type="ECO:0000313" key="3">
    <source>
        <dbReference type="Proteomes" id="UP000828390"/>
    </source>
</evidence>
<reference evidence="2" key="1">
    <citation type="journal article" date="2019" name="bioRxiv">
        <title>The Genome of the Zebra Mussel, Dreissena polymorpha: A Resource for Invasive Species Research.</title>
        <authorList>
            <person name="McCartney M.A."/>
            <person name="Auch B."/>
            <person name="Kono T."/>
            <person name="Mallez S."/>
            <person name="Zhang Y."/>
            <person name="Obille A."/>
            <person name="Becker A."/>
            <person name="Abrahante J.E."/>
            <person name="Garbe J."/>
            <person name="Badalamenti J.P."/>
            <person name="Herman A."/>
            <person name="Mangelson H."/>
            <person name="Liachko I."/>
            <person name="Sullivan S."/>
            <person name="Sone E.D."/>
            <person name="Koren S."/>
            <person name="Silverstein K.A.T."/>
            <person name="Beckman K.B."/>
            <person name="Gohl D.M."/>
        </authorList>
    </citation>
    <scope>NUCLEOTIDE SEQUENCE</scope>
    <source>
        <strain evidence="2">Duluth1</strain>
        <tissue evidence="2">Whole animal</tissue>
    </source>
</reference>
<keyword evidence="1" id="KW-0472">Membrane</keyword>
<keyword evidence="1" id="KW-0812">Transmembrane</keyword>
<dbReference type="EMBL" id="JAIWYP010000014">
    <property type="protein sequence ID" value="KAH3709127.1"/>
    <property type="molecule type" value="Genomic_DNA"/>
</dbReference>
<organism evidence="2 3">
    <name type="scientific">Dreissena polymorpha</name>
    <name type="common">Zebra mussel</name>
    <name type="synonym">Mytilus polymorpha</name>
    <dbReference type="NCBI Taxonomy" id="45954"/>
    <lineage>
        <taxon>Eukaryota</taxon>
        <taxon>Metazoa</taxon>
        <taxon>Spiralia</taxon>
        <taxon>Lophotrochozoa</taxon>
        <taxon>Mollusca</taxon>
        <taxon>Bivalvia</taxon>
        <taxon>Autobranchia</taxon>
        <taxon>Heteroconchia</taxon>
        <taxon>Euheterodonta</taxon>
        <taxon>Imparidentia</taxon>
        <taxon>Neoheterodontei</taxon>
        <taxon>Myida</taxon>
        <taxon>Dreissenoidea</taxon>
        <taxon>Dreissenidae</taxon>
        <taxon>Dreissena</taxon>
    </lineage>
</organism>
<evidence type="ECO:0000313" key="2">
    <source>
        <dbReference type="EMBL" id="KAH3709127.1"/>
    </source>
</evidence>
<gene>
    <name evidence="2" type="ORF">DPMN_068588</name>
</gene>
<comment type="caution">
    <text evidence="2">The sequence shown here is derived from an EMBL/GenBank/DDBJ whole genome shotgun (WGS) entry which is preliminary data.</text>
</comment>
<name>A0A9D4BUD6_DREPO</name>
<accession>A0A9D4BUD6</accession>
<evidence type="ECO:0000256" key="1">
    <source>
        <dbReference type="SAM" id="Phobius"/>
    </source>
</evidence>
<feature type="transmembrane region" description="Helical" evidence="1">
    <location>
        <begin position="33"/>
        <end position="54"/>
    </location>
</feature>
<protein>
    <submittedName>
        <fullName evidence="2">Uncharacterized protein</fullName>
    </submittedName>
</protein>
<sequence length="64" mass="6665">MSGVGLRALSGLRRAYADAVLEEPTAVSALTPTAPVVATVVVNVVIPVEALGLNPNMTGYRKRM</sequence>
<keyword evidence="1" id="KW-1133">Transmembrane helix</keyword>